<comment type="caution">
    <text evidence="8">The sequence shown here is derived from an EMBL/GenBank/DDBJ whole genome shotgun (WGS) entry which is preliminary data.</text>
</comment>
<comment type="caution">
    <text evidence="6">Lacks conserved residue(s) required for the propagation of feature annotation.</text>
</comment>
<evidence type="ECO:0000256" key="6">
    <source>
        <dbReference type="HAMAP-Rule" id="MF_01216"/>
    </source>
</evidence>
<gene>
    <name evidence="6" type="primary">azoR</name>
    <name evidence="8" type="ORF">ACFPYJ_14020</name>
</gene>
<evidence type="ECO:0000256" key="2">
    <source>
        <dbReference type="ARBA" id="ARBA00022643"/>
    </source>
</evidence>
<proteinExistence type="inferred from homology"/>
<comment type="cofactor">
    <cofactor evidence="6">
        <name>FMN</name>
        <dbReference type="ChEBI" id="CHEBI:58210"/>
    </cofactor>
    <text evidence="6">Binds 1 FMN per subunit.</text>
</comment>
<dbReference type="InterPro" id="IPR023048">
    <property type="entry name" value="NADH:quinone_OxRdtase_FMN_depd"/>
</dbReference>
<comment type="subunit">
    <text evidence="6">Homodimer.</text>
</comment>
<dbReference type="NCBIfam" id="NF010075">
    <property type="entry name" value="PRK13556.1"/>
    <property type="match status" value="1"/>
</dbReference>
<evidence type="ECO:0000313" key="8">
    <source>
        <dbReference type="EMBL" id="MFC5650224.1"/>
    </source>
</evidence>
<dbReference type="PANTHER" id="PTHR43741">
    <property type="entry name" value="FMN-DEPENDENT NADH-AZOREDUCTASE 1"/>
    <property type="match status" value="1"/>
</dbReference>
<organism evidence="8 9">
    <name type="scientific">Paenibacillus solisilvae</name>
    <dbReference type="NCBI Taxonomy" id="2486751"/>
    <lineage>
        <taxon>Bacteria</taxon>
        <taxon>Bacillati</taxon>
        <taxon>Bacillota</taxon>
        <taxon>Bacilli</taxon>
        <taxon>Bacillales</taxon>
        <taxon>Paenibacillaceae</taxon>
        <taxon>Paenibacillus</taxon>
    </lineage>
</organism>
<keyword evidence="4 6" id="KW-0520">NAD</keyword>
<keyword evidence="1 6" id="KW-0285">Flavoprotein</keyword>
<comment type="similarity">
    <text evidence="6">Belongs to the azoreductase type 1 family.</text>
</comment>
<evidence type="ECO:0000256" key="4">
    <source>
        <dbReference type="ARBA" id="ARBA00023027"/>
    </source>
</evidence>
<accession>A0ABW0VZQ2</accession>
<evidence type="ECO:0000313" key="9">
    <source>
        <dbReference type="Proteomes" id="UP001596047"/>
    </source>
</evidence>
<dbReference type="GO" id="GO:0016491">
    <property type="term" value="F:oxidoreductase activity"/>
    <property type="evidence" value="ECO:0007669"/>
    <property type="project" value="UniProtKB-KW"/>
</dbReference>
<sequence length="207" mass="22694">MANVLFIKANDRPADQAISVKMYDTFVKSYVESNPNDEITELDLFNVELPYYDNQTLTALYKLNQGYELSAEEASAAELVNGYLDQFLAADKVVFAFPLWNFTVPAQLTTYISYLSQAGKTFKYTEQGPVGLVTGKKVVLLHARGGVYSAGPMADIEAALRFVKAAIGLWGIQAEEVIIEGHNQAPDRAKDIVEAGLAQTKQLAAAF</sequence>
<dbReference type="EC" id="1.7.1.17" evidence="6"/>
<evidence type="ECO:0000259" key="7">
    <source>
        <dbReference type="Pfam" id="PF02525"/>
    </source>
</evidence>
<evidence type="ECO:0000256" key="3">
    <source>
        <dbReference type="ARBA" id="ARBA00023002"/>
    </source>
</evidence>
<keyword evidence="3 6" id="KW-0560">Oxidoreductase</keyword>
<comment type="catalytic activity">
    <reaction evidence="5">
        <text>N,N-dimethyl-1,4-phenylenediamine + anthranilate + 2 NAD(+) = 2-(4-dimethylaminophenyl)diazenylbenzoate + 2 NADH + 2 H(+)</text>
        <dbReference type="Rhea" id="RHEA:55872"/>
        <dbReference type="ChEBI" id="CHEBI:15378"/>
        <dbReference type="ChEBI" id="CHEBI:15783"/>
        <dbReference type="ChEBI" id="CHEBI:16567"/>
        <dbReference type="ChEBI" id="CHEBI:57540"/>
        <dbReference type="ChEBI" id="CHEBI:57945"/>
        <dbReference type="ChEBI" id="CHEBI:71579"/>
        <dbReference type="EC" id="1.7.1.17"/>
    </reaction>
    <physiologicalReaction direction="right-to-left" evidence="5">
        <dbReference type="Rhea" id="RHEA:55874"/>
    </physiologicalReaction>
</comment>
<dbReference type="EMBL" id="JBHSOW010000047">
    <property type="protein sequence ID" value="MFC5650224.1"/>
    <property type="molecule type" value="Genomic_DNA"/>
</dbReference>
<dbReference type="EC" id="1.6.5.-" evidence="6"/>
<reference evidence="9" key="1">
    <citation type="journal article" date="2019" name="Int. J. Syst. Evol. Microbiol.">
        <title>The Global Catalogue of Microorganisms (GCM) 10K type strain sequencing project: providing services to taxonomists for standard genome sequencing and annotation.</title>
        <authorList>
            <consortium name="The Broad Institute Genomics Platform"/>
            <consortium name="The Broad Institute Genome Sequencing Center for Infectious Disease"/>
            <person name="Wu L."/>
            <person name="Ma J."/>
        </authorList>
    </citation>
    <scope>NUCLEOTIDE SEQUENCE [LARGE SCALE GENOMIC DNA]</scope>
    <source>
        <strain evidence="9">CGMCC 1.3240</strain>
    </source>
</reference>
<dbReference type="RefSeq" id="WP_379188773.1">
    <property type="nucleotide sequence ID" value="NZ_JBHSOW010000047.1"/>
</dbReference>
<comment type="catalytic activity">
    <reaction evidence="6">
        <text>2 a quinone + NADH + H(+) = 2 a 1,4-benzosemiquinone + NAD(+)</text>
        <dbReference type="Rhea" id="RHEA:65952"/>
        <dbReference type="ChEBI" id="CHEBI:15378"/>
        <dbReference type="ChEBI" id="CHEBI:57540"/>
        <dbReference type="ChEBI" id="CHEBI:57945"/>
        <dbReference type="ChEBI" id="CHEBI:132124"/>
        <dbReference type="ChEBI" id="CHEBI:134225"/>
    </reaction>
</comment>
<comment type="function">
    <text evidence="6">Also exhibits azoreductase activity. Catalyzes the reductive cleavage of the azo bond in aromatic azo compounds to the corresponding amines.</text>
</comment>
<dbReference type="Proteomes" id="UP001596047">
    <property type="component" value="Unassembled WGS sequence"/>
</dbReference>
<protein>
    <recommendedName>
        <fullName evidence="6">FMN dependent NADH:quinone oxidoreductase</fullName>
        <ecNumber evidence="6">1.6.5.-</ecNumber>
    </recommendedName>
    <alternativeName>
        <fullName evidence="6">Azo-dye reductase</fullName>
    </alternativeName>
    <alternativeName>
        <fullName evidence="6">FMN-dependent NADH-azo compound oxidoreductase</fullName>
    </alternativeName>
    <alternativeName>
        <fullName evidence="6">FMN-dependent NADH-azoreductase</fullName>
        <ecNumber evidence="6">1.7.1.17</ecNumber>
    </alternativeName>
</protein>
<dbReference type="Gene3D" id="3.40.50.360">
    <property type="match status" value="1"/>
</dbReference>
<keyword evidence="2 6" id="KW-0288">FMN</keyword>
<dbReference type="SUPFAM" id="SSF52218">
    <property type="entry name" value="Flavoproteins"/>
    <property type="match status" value="1"/>
</dbReference>
<evidence type="ECO:0000256" key="1">
    <source>
        <dbReference type="ARBA" id="ARBA00022630"/>
    </source>
</evidence>
<keyword evidence="9" id="KW-1185">Reference proteome</keyword>
<name>A0ABW0VZQ2_9BACL</name>
<dbReference type="Pfam" id="PF02525">
    <property type="entry name" value="Flavodoxin_2"/>
    <property type="match status" value="1"/>
</dbReference>
<evidence type="ECO:0000256" key="5">
    <source>
        <dbReference type="ARBA" id="ARBA00048542"/>
    </source>
</evidence>
<dbReference type="InterPro" id="IPR029039">
    <property type="entry name" value="Flavoprotein-like_sf"/>
</dbReference>
<feature type="domain" description="Flavodoxin-like fold" evidence="7">
    <location>
        <begin position="3"/>
        <end position="202"/>
    </location>
</feature>
<dbReference type="InterPro" id="IPR050104">
    <property type="entry name" value="FMN-dep_NADH:Q_OxRdtase_AzoR1"/>
</dbReference>
<dbReference type="InterPro" id="IPR003680">
    <property type="entry name" value="Flavodoxin_fold"/>
</dbReference>
<dbReference type="PANTHER" id="PTHR43741:SF4">
    <property type="entry name" value="FMN-DEPENDENT NADH:QUINONE OXIDOREDUCTASE"/>
    <property type="match status" value="1"/>
</dbReference>
<dbReference type="HAMAP" id="MF_01216">
    <property type="entry name" value="Azoreductase_type1"/>
    <property type="match status" value="1"/>
</dbReference>
<comment type="function">
    <text evidence="6">Quinone reductase that provides resistance to thiol-specific stress caused by electrophilic quinones.</text>
</comment>